<dbReference type="GO" id="GO:0007219">
    <property type="term" value="P:Notch signaling pathway"/>
    <property type="evidence" value="ECO:0007669"/>
    <property type="project" value="UniProtKB-KW"/>
</dbReference>
<evidence type="ECO:0000256" key="1">
    <source>
        <dbReference type="ARBA" id="ARBA00004141"/>
    </source>
</evidence>
<protein>
    <recommendedName>
        <fullName evidence="3">Gamma-secretase subunit PEN-2</fullName>
    </recommendedName>
</protein>
<evidence type="ECO:0000256" key="7">
    <source>
        <dbReference type="ARBA" id="ARBA00023136"/>
    </source>
</evidence>
<reference evidence="9" key="1">
    <citation type="submission" date="2021-03" db="EMBL/GenBank/DDBJ databases">
        <title>Chromosome level genome of the anhydrobiotic midge Polypedilum vanderplanki.</title>
        <authorList>
            <person name="Yoshida Y."/>
            <person name="Kikawada T."/>
            <person name="Gusev O."/>
        </authorList>
    </citation>
    <scope>NUCLEOTIDE SEQUENCE</scope>
    <source>
        <strain evidence="9">NIAS01</strain>
        <tissue evidence="9">Whole body or cell culture</tissue>
    </source>
</reference>
<dbReference type="PANTHER" id="PTHR16318:SF0">
    <property type="entry name" value="GAMMA-SECRETASE SUBUNIT PEN-2"/>
    <property type="match status" value="1"/>
</dbReference>
<keyword evidence="7 8" id="KW-0472">Membrane</keyword>
<dbReference type="OrthoDB" id="524898at2759"/>
<proteinExistence type="inferred from homology"/>
<keyword evidence="5" id="KW-0914">Notch signaling pathway</keyword>
<gene>
    <name evidence="9" type="ORF">PVAND_004811</name>
</gene>
<dbReference type="PANTHER" id="PTHR16318">
    <property type="entry name" value="GAMMA-SECRETASE SUBUNIT PEN-2"/>
    <property type="match status" value="1"/>
</dbReference>
<dbReference type="GO" id="GO:0070765">
    <property type="term" value="C:gamma-secretase complex"/>
    <property type="evidence" value="ECO:0007669"/>
    <property type="project" value="TreeGrafter"/>
</dbReference>
<accession>A0A9J6BYP6</accession>
<comment type="subcellular location">
    <subcellularLocation>
        <location evidence="1">Membrane</location>
        <topology evidence="1">Multi-pass membrane protein</topology>
    </subcellularLocation>
</comment>
<dbReference type="Pfam" id="PF10251">
    <property type="entry name" value="PEN-2"/>
    <property type="match status" value="1"/>
</dbReference>
<keyword evidence="6 8" id="KW-1133">Transmembrane helix</keyword>
<keyword evidence="10" id="KW-1185">Reference proteome</keyword>
<evidence type="ECO:0000256" key="3">
    <source>
        <dbReference type="ARBA" id="ARBA00018306"/>
    </source>
</evidence>
<dbReference type="Proteomes" id="UP001107558">
    <property type="component" value="Chromosome 2"/>
</dbReference>
<organism evidence="9 10">
    <name type="scientific">Polypedilum vanderplanki</name>
    <name type="common">Sleeping chironomid midge</name>
    <dbReference type="NCBI Taxonomy" id="319348"/>
    <lineage>
        <taxon>Eukaryota</taxon>
        <taxon>Metazoa</taxon>
        <taxon>Ecdysozoa</taxon>
        <taxon>Arthropoda</taxon>
        <taxon>Hexapoda</taxon>
        <taxon>Insecta</taxon>
        <taxon>Pterygota</taxon>
        <taxon>Neoptera</taxon>
        <taxon>Endopterygota</taxon>
        <taxon>Diptera</taxon>
        <taxon>Nematocera</taxon>
        <taxon>Chironomoidea</taxon>
        <taxon>Chironomidae</taxon>
        <taxon>Chironominae</taxon>
        <taxon>Polypedilum</taxon>
        <taxon>Polypedilum</taxon>
    </lineage>
</organism>
<evidence type="ECO:0000256" key="2">
    <source>
        <dbReference type="ARBA" id="ARBA00009607"/>
    </source>
</evidence>
<dbReference type="EMBL" id="JADBJN010000002">
    <property type="protein sequence ID" value="KAG5674866.1"/>
    <property type="molecule type" value="Genomic_DNA"/>
</dbReference>
<dbReference type="AlphaFoldDB" id="A0A9J6BYP6"/>
<feature type="transmembrane region" description="Helical" evidence="8">
    <location>
        <begin position="42"/>
        <end position="61"/>
    </location>
</feature>
<evidence type="ECO:0000256" key="4">
    <source>
        <dbReference type="ARBA" id="ARBA00022692"/>
    </source>
</evidence>
<dbReference type="GO" id="GO:0007220">
    <property type="term" value="P:Notch receptor processing"/>
    <property type="evidence" value="ECO:0007669"/>
    <property type="project" value="TreeGrafter"/>
</dbReference>
<sequence>MVFSSGISFSSFVWLINFFWFYDSAFKQPPFDEQNTIRKYVIMSGIGTLFWIIALTTWIIIFQTNRIAWGEFGDELSFIIPLGSK</sequence>
<comment type="similarity">
    <text evidence="2">Belongs to the PEN-2 family.</text>
</comment>
<evidence type="ECO:0000256" key="5">
    <source>
        <dbReference type="ARBA" id="ARBA00022976"/>
    </source>
</evidence>
<evidence type="ECO:0000256" key="6">
    <source>
        <dbReference type="ARBA" id="ARBA00022989"/>
    </source>
</evidence>
<feature type="transmembrane region" description="Helical" evidence="8">
    <location>
        <begin position="6"/>
        <end position="22"/>
    </location>
</feature>
<comment type="caution">
    <text evidence="9">The sequence shown here is derived from an EMBL/GenBank/DDBJ whole genome shotgun (WGS) entry which is preliminary data.</text>
</comment>
<evidence type="ECO:0000313" key="10">
    <source>
        <dbReference type="Proteomes" id="UP001107558"/>
    </source>
</evidence>
<evidence type="ECO:0000256" key="8">
    <source>
        <dbReference type="SAM" id="Phobius"/>
    </source>
</evidence>
<dbReference type="InterPro" id="IPR019379">
    <property type="entry name" value="Gamma_Secretase_Asp_P_PEN2"/>
</dbReference>
<keyword evidence="4 8" id="KW-0812">Transmembrane</keyword>
<name>A0A9J6BYP6_POLVA</name>
<evidence type="ECO:0000313" key="9">
    <source>
        <dbReference type="EMBL" id="KAG5674866.1"/>
    </source>
</evidence>